<dbReference type="RefSeq" id="WP_092593674.1">
    <property type="nucleotide sequence ID" value="NZ_FMXN01000010.1"/>
</dbReference>
<proteinExistence type="predicted"/>
<dbReference type="Proteomes" id="UP000199626">
    <property type="component" value="Unassembled WGS sequence"/>
</dbReference>
<feature type="chain" id="PRO_5011689209" evidence="1">
    <location>
        <begin position="20"/>
        <end position="125"/>
    </location>
</feature>
<name>A0A1G6DIS1_9GAMM</name>
<keyword evidence="1" id="KW-0732">Signal</keyword>
<keyword evidence="3" id="KW-1185">Reference proteome</keyword>
<sequence length="125" mass="14126">MYKLIVMLGVLSLSFFAVAEEKVSLWSEGGGAEAVCINESKMISHCFIVVGDVRIDISEVEASNLGKLGLRPKEAYSKVINIPSKWLKVAKNEYMVEITTHAWFEGQRYTVKEPAYVKDGKYYQR</sequence>
<evidence type="ECO:0000256" key="1">
    <source>
        <dbReference type="SAM" id="SignalP"/>
    </source>
</evidence>
<dbReference type="AlphaFoldDB" id="A0A1G6DIS1"/>
<accession>A0A1G6DIS1</accession>
<reference evidence="3" key="1">
    <citation type="submission" date="2016-10" db="EMBL/GenBank/DDBJ databases">
        <authorList>
            <person name="Varghese N."/>
            <person name="Submissions S."/>
        </authorList>
    </citation>
    <scope>NUCLEOTIDE SEQUENCE [LARGE SCALE GENOMIC DNA]</scope>
    <source>
        <strain evidence="3">CGMCC 1.10824</strain>
    </source>
</reference>
<evidence type="ECO:0000313" key="2">
    <source>
        <dbReference type="EMBL" id="SDB45040.1"/>
    </source>
</evidence>
<dbReference type="STRING" id="1159017.SAMN02927930_01744"/>
<dbReference type="OrthoDB" id="6311251at2"/>
<organism evidence="2 3">
    <name type="scientific">Pseudidiomarina indica</name>
    <dbReference type="NCBI Taxonomy" id="1159017"/>
    <lineage>
        <taxon>Bacteria</taxon>
        <taxon>Pseudomonadati</taxon>
        <taxon>Pseudomonadota</taxon>
        <taxon>Gammaproteobacteria</taxon>
        <taxon>Alteromonadales</taxon>
        <taxon>Idiomarinaceae</taxon>
        <taxon>Pseudidiomarina</taxon>
    </lineage>
</organism>
<dbReference type="EMBL" id="FMXN01000010">
    <property type="protein sequence ID" value="SDB45040.1"/>
    <property type="molecule type" value="Genomic_DNA"/>
</dbReference>
<evidence type="ECO:0000313" key="3">
    <source>
        <dbReference type="Proteomes" id="UP000199626"/>
    </source>
</evidence>
<gene>
    <name evidence="2" type="ORF">SAMN02927930_01744</name>
</gene>
<protein>
    <submittedName>
        <fullName evidence="2">Uncharacterized protein</fullName>
    </submittedName>
</protein>
<feature type="signal peptide" evidence="1">
    <location>
        <begin position="1"/>
        <end position="19"/>
    </location>
</feature>